<dbReference type="EMBL" id="JAACYR010000089">
    <property type="protein sequence ID" value="NDJ91350.1"/>
    <property type="molecule type" value="Genomic_DNA"/>
</dbReference>
<protein>
    <submittedName>
        <fullName evidence="3">Rieske (2Fe-2S) protein</fullName>
    </submittedName>
</protein>
<reference evidence="3 4" key="1">
    <citation type="submission" date="2020-01" db="EMBL/GenBank/DDBJ databases">
        <authorList>
            <person name="Sanchez-Estrada R."/>
            <person name="Gonzalez-Y-Merchand J.A."/>
            <person name="Rivera-Gutierrez S."/>
        </authorList>
    </citation>
    <scope>NUCLEOTIDE SEQUENCE [LARGE SCALE GENOMIC DNA]</scope>
    <source>
        <strain evidence="3 4">CST 7247</strain>
    </source>
</reference>
<organism evidence="3 4">
    <name type="scientific">Mycolicibacter kumamotonensis</name>
    <dbReference type="NCBI Taxonomy" id="354243"/>
    <lineage>
        <taxon>Bacteria</taxon>
        <taxon>Bacillati</taxon>
        <taxon>Actinomycetota</taxon>
        <taxon>Actinomycetes</taxon>
        <taxon>Mycobacteriales</taxon>
        <taxon>Mycobacteriaceae</taxon>
        <taxon>Mycolicibacter</taxon>
    </lineage>
</organism>
<evidence type="ECO:0000313" key="4">
    <source>
        <dbReference type="Proteomes" id="UP000466523"/>
    </source>
</evidence>
<feature type="non-terminal residue" evidence="3">
    <location>
        <position position="1"/>
    </location>
</feature>
<proteinExistence type="predicted"/>
<gene>
    <name evidence="3" type="ORF">GWR20_19755</name>
</gene>
<dbReference type="Proteomes" id="UP000466523">
    <property type="component" value="Unassembled WGS sequence"/>
</dbReference>
<evidence type="ECO:0000259" key="2">
    <source>
        <dbReference type="Pfam" id="PF19298"/>
    </source>
</evidence>
<dbReference type="Gene3D" id="3.90.380.10">
    <property type="entry name" value="Naphthalene 1,2-dioxygenase Alpha Subunit, Chain A, domain 1"/>
    <property type="match status" value="1"/>
</dbReference>
<evidence type="ECO:0000313" key="3">
    <source>
        <dbReference type="EMBL" id="NDJ91350.1"/>
    </source>
</evidence>
<dbReference type="Pfam" id="PF19298">
    <property type="entry name" value="KshA_C"/>
    <property type="match status" value="1"/>
</dbReference>
<sequence>DIFATYWISEGEGYGERLQAAKAALPDDIKIWDHQKYMDQPALAPSEAAGFKQLRSWARSFYPQQTAAPA</sequence>
<keyword evidence="1" id="KW-0560">Oxidoreductase</keyword>
<name>A0A7K3LGU1_9MYCO</name>
<dbReference type="GO" id="GO:0016491">
    <property type="term" value="F:oxidoreductase activity"/>
    <property type="evidence" value="ECO:0007669"/>
    <property type="project" value="UniProtKB-KW"/>
</dbReference>
<dbReference type="AlphaFoldDB" id="A0A7K3LGU1"/>
<evidence type="ECO:0000256" key="1">
    <source>
        <dbReference type="ARBA" id="ARBA00023002"/>
    </source>
</evidence>
<dbReference type="GO" id="GO:0008203">
    <property type="term" value="P:cholesterol metabolic process"/>
    <property type="evidence" value="ECO:0007669"/>
    <property type="project" value="InterPro"/>
</dbReference>
<comment type="caution">
    <text evidence="3">The sequence shown here is derived from an EMBL/GenBank/DDBJ whole genome shotgun (WGS) entry which is preliminary data.</text>
</comment>
<feature type="domain" description="3-ketosteroid-9-alpha-monooxygenase oxygenase component-like C-terminal" evidence="2">
    <location>
        <begin position="19"/>
        <end position="62"/>
    </location>
</feature>
<dbReference type="InterPro" id="IPR045605">
    <property type="entry name" value="KshA-like_C"/>
</dbReference>
<accession>A0A7K3LGU1</accession>